<dbReference type="PROSITE" id="PS00086">
    <property type="entry name" value="CYTOCHROME_P450"/>
    <property type="match status" value="1"/>
</dbReference>
<dbReference type="PANTHER" id="PTHR47950">
    <property type="entry name" value="CYTOCHROME P450, FAMILY 76, SUBFAMILY C, POLYPEPTIDE 5-RELATED"/>
    <property type="match status" value="1"/>
</dbReference>
<dbReference type="GO" id="GO:0005506">
    <property type="term" value="F:iron ion binding"/>
    <property type="evidence" value="ECO:0007669"/>
    <property type="project" value="InterPro"/>
</dbReference>
<proteinExistence type="inferred from homology"/>
<dbReference type="FunFam" id="1.10.630.10:FF:000007">
    <property type="entry name" value="Cytochrome P450 76C4"/>
    <property type="match status" value="1"/>
</dbReference>
<dbReference type="InterPro" id="IPR001128">
    <property type="entry name" value="Cyt_P450"/>
</dbReference>
<keyword evidence="3 6" id="KW-0560">Oxidoreductase</keyword>
<dbReference type="AlphaFoldDB" id="A0A7J7DNF1"/>
<dbReference type="PRINTS" id="PR00385">
    <property type="entry name" value="P450"/>
</dbReference>
<keyword evidence="6" id="KW-0503">Monooxygenase</keyword>
<gene>
    <name evidence="8" type="ORF">HS088_TW05G00564</name>
</gene>
<comment type="similarity">
    <text evidence="1 6">Belongs to the cytochrome P450 family.</text>
</comment>
<organism evidence="8 9">
    <name type="scientific">Tripterygium wilfordii</name>
    <name type="common">Thunder God vine</name>
    <dbReference type="NCBI Taxonomy" id="458696"/>
    <lineage>
        <taxon>Eukaryota</taxon>
        <taxon>Viridiplantae</taxon>
        <taxon>Streptophyta</taxon>
        <taxon>Embryophyta</taxon>
        <taxon>Tracheophyta</taxon>
        <taxon>Spermatophyta</taxon>
        <taxon>Magnoliopsida</taxon>
        <taxon>eudicotyledons</taxon>
        <taxon>Gunneridae</taxon>
        <taxon>Pentapetalae</taxon>
        <taxon>rosids</taxon>
        <taxon>fabids</taxon>
        <taxon>Celastrales</taxon>
        <taxon>Celastraceae</taxon>
        <taxon>Tripterygium</taxon>
    </lineage>
</organism>
<dbReference type="InParanoid" id="A0A7J7DNF1"/>
<evidence type="ECO:0000256" key="3">
    <source>
        <dbReference type="ARBA" id="ARBA00023002"/>
    </source>
</evidence>
<dbReference type="InterPro" id="IPR017972">
    <property type="entry name" value="Cyt_P450_CS"/>
</dbReference>
<keyword evidence="7" id="KW-0812">Transmembrane</keyword>
<dbReference type="SUPFAM" id="SSF48264">
    <property type="entry name" value="Cytochrome P450"/>
    <property type="match status" value="1"/>
</dbReference>
<evidence type="ECO:0000313" key="8">
    <source>
        <dbReference type="EMBL" id="KAF5747837.1"/>
    </source>
</evidence>
<sequence length="511" mass="58243">MVYTRSWLVLSSILLSAVLIMLLCQKRSRRGTKQTPPGPPGWPVFGNIFDLGAIPHKALYKLRFKYGPVVWLKLGSMNTMVIQSAKAAAELFKNHDQTFCDRKCLAGFTAHNYNRGSLALGQHGPYWSMLRRICKMDLLANKRINETAHLRRKCIDDMMQNIVEDATMAQAQGESGEVDLAHFLFLTSFNLIGNLVLSRDLVNSRSKEGHAFFNAMNEVMETLGKPNLADFLPFLKWLDPQKIMKNAEQHFGRVIKIVEAFVEERIEEYKSGREKKKQDFLDILLENEGDGKDGIDKISHHNLIILVLEMFLAGTETTSSTIEWGMAELFRNPRLMANVKEELDLVVGPNRRVEENDIDQLPYLQAVVKETLRLYPVIPLLLPRNSLRDTNYMGYQIPKDTQVFVNAWAIGRDPDSWEDPQCFKPERFLGSNIDYKGQHFELIPFGSGRRICVGMSLAQQVVPLVLGTLVHDFDWELSSNSSPETIDMTERGGITSRKLIPLKAIPRKRFM</sequence>
<dbReference type="PRINTS" id="PR00463">
    <property type="entry name" value="EP450I"/>
</dbReference>
<keyword evidence="2 5" id="KW-0479">Metal-binding</keyword>
<dbReference type="InterPro" id="IPR036396">
    <property type="entry name" value="Cyt_P450_sf"/>
</dbReference>
<keyword evidence="7" id="KW-1133">Transmembrane helix</keyword>
<dbReference type="OrthoDB" id="1055148at2759"/>
<dbReference type="Proteomes" id="UP000593562">
    <property type="component" value="Unassembled WGS sequence"/>
</dbReference>
<evidence type="ECO:0000256" key="1">
    <source>
        <dbReference type="ARBA" id="ARBA00010617"/>
    </source>
</evidence>
<protein>
    <submittedName>
        <fullName evidence="8">Putative cytochrome P450</fullName>
    </submittedName>
</protein>
<dbReference type="EMBL" id="JAAARO010000005">
    <property type="protein sequence ID" value="KAF5747837.1"/>
    <property type="molecule type" value="Genomic_DNA"/>
</dbReference>
<evidence type="ECO:0000256" key="4">
    <source>
        <dbReference type="ARBA" id="ARBA00023004"/>
    </source>
</evidence>
<keyword evidence="7" id="KW-0472">Membrane</keyword>
<dbReference type="GO" id="GO:0016705">
    <property type="term" value="F:oxidoreductase activity, acting on paired donors, with incorporation or reduction of molecular oxygen"/>
    <property type="evidence" value="ECO:0007669"/>
    <property type="project" value="InterPro"/>
</dbReference>
<feature type="binding site" description="axial binding residue" evidence="5">
    <location>
        <position position="452"/>
    </location>
    <ligand>
        <name>heme</name>
        <dbReference type="ChEBI" id="CHEBI:30413"/>
    </ligand>
    <ligandPart>
        <name>Fe</name>
        <dbReference type="ChEBI" id="CHEBI:18248"/>
    </ligandPart>
</feature>
<evidence type="ECO:0000256" key="2">
    <source>
        <dbReference type="ARBA" id="ARBA00022723"/>
    </source>
</evidence>
<dbReference type="Pfam" id="PF00067">
    <property type="entry name" value="p450"/>
    <property type="match status" value="1"/>
</dbReference>
<keyword evidence="4 5" id="KW-0408">Iron</keyword>
<name>A0A7J7DNF1_TRIWF</name>
<dbReference type="Gene3D" id="1.10.630.10">
    <property type="entry name" value="Cytochrome P450"/>
    <property type="match status" value="1"/>
</dbReference>
<feature type="transmembrane region" description="Helical" evidence="7">
    <location>
        <begin position="6"/>
        <end position="24"/>
    </location>
</feature>
<dbReference type="CDD" id="cd11073">
    <property type="entry name" value="CYP76-like"/>
    <property type="match status" value="1"/>
</dbReference>
<evidence type="ECO:0000313" key="9">
    <source>
        <dbReference type="Proteomes" id="UP000593562"/>
    </source>
</evidence>
<evidence type="ECO:0000256" key="5">
    <source>
        <dbReference type="PIRSR" id="PIRSR602401-1"/>
    </source>
</evidence>
<dbReference type="GO" id="GO:0020037">
    <property type="term" value="F:heme binding"/>
    <property type="evidence" value="ECO:0007669"/>
    <property type="project" value="InterPro"/>
</dbReference>
<comment type="caution">
    <text evidence="8">The sequence shown here is derived from an EMBL/GenBank/DDBJ whole genome shotgun (WGS) entry which is preliminary data.</text>
</comment>
<accession>A0A7J7DNF1</accession>
<keyword evidence="5 6" id="KW-0349">Heme</keyword>
<dbReference type="InterPro" id="IPR002401">
    <property type="entry name" value="Cyt_P450_E_grp-I"/>
</dbReference>
<reference evidence="8 9" key="1">
    <citation type="journal article" date="2020" name="Nat. Commun.">
        <title>Genome of Tripterygium wilfordii and identification of cytochrome P450 involved in triptolide biosynthesis.</title>
        <authorList>
            <person name="Tu L."/>
            <person name="Su P."/>
            <person name="Zhang Z."/>
            <person name="Gao L."/>
            <person name="Wang J."/>
            <person name="Hu T."/>
            <person name="Zhou J."/>
            <person name="Zhang Y."/>
            <person name="Zhao Y."/>
            <person name="Liu Y."/>
            <person name="Song Y."/>
            <person name="Tong Y."/>
            <person name="Lu Y."/>
            <person name="Yang J."/>
            <person name="Xu C."/>
            <person name="Jia M."/>
            <person name="Peters R.J."/>
            <person name="Huang L."/>
            <person name="Gao W."/>
        </authorList>
    </citation>
    <scope>NUCLEOTIDE SEQUENCE [LARGE SCALE GENOMIC DNA]</scope>
    <source>
        <strain evidence="9">cv. XIE 37</strain>
        <tissue evidence="8">Leaf</tissue>
    </source>
</reference>
<dbReference type="PANTHER" id="PTHR47950:SF15">
    <property type="entry name" value="CYTOCHROME P450"/>
    <property type="match status" value="1"/>
</dbReference>
<keyword evidence="9" id="KW-1185">Reference proteome</keyword>
<comment type="cofactor">
    <cofactor evidence="5">
        <name>heme</name>
        <dbReference type="ChEBI" id="CHEBI:30413"/>
    </cofactor>
</comment>
<dbReference type="GO" id="GO:0004497">
    <property type="term" value="F:monooxygenase activity"/>
    <property type="evidence" value="ECO:0007669"/>
    <property type="project" value="UniProtKB-KW"/>
</dbReference>
<evidence type="ECO:0000256" key="6">
    <source>
        <dbReference type="RuleBase" id="RU000461"/>
    </source>
</evidence>
<evidence type="ECO:0000256" key="7">
    <source>
        <dbReference type="SAM" id="Phobius"/>
    </source>
</evidence>